<name>A0A6C0KHD5_9ZZZZ</name>
<dbReference type="PANTHER" id="PTHR48069:SF3">
    <property type="entry name" value="DIHYDROFOLATE REDUCTASE"/>
    <property type="match status" value="1"/>
</dbReference>
<proteinExistence type="predicted"/>
<evidence type="ECO:0000256" key="4">
    <source>
        <dbReference type="ARBA" id="ARBA00022857"/>
    </source>
</evidence>
<evidence type="ECO:0000256" key="1">
    <source>
        <dbReference type="ARBA" id="ARBA00004903"/>
    </source>
</evidence>
<accession>A0A6C0KHD5</accession>
<dbReference type="GO" id="GO:0046655">
    <property type="term" value="P:folic acid metabolic process"/>
    <property type="evidence" value="ECO:0007669"/>
    <property type="project" value="TreeGrafter"/>
</dbReference>
<organism evidence="7">
    <name type="scientific">viral metagenome</name>
    <dbReference type="NCBI Taxonomy" id="1070528"/>
    <lineage>
        <taxon>unclassified sequences</taxon>
        <taxon>metagenomes</taxon>
        <taxon>organismal metagenomes</taxon>
    </lineage>
</organism>
<dbReference type="GO" id="GO:0046654">
    <property type="term" value="P:tetrahydrofolate biosynthetic process"/>
    <property type="evidence" value="ECO:0007669"/>
    <property type="project" value="InterPro"/>
</dbReference>
<dbReference type="PROSITE" id="PS00075">
    <property type="entry name" value="DHFR_1"/>
    <property type="match status" value="1"/>
</dbReference>
<dbReference type="EC" id="1.5.1.3" evidence="2"/>
<evidence type="ECO:0000256" key="2">
    <source>
        <dbReference type="ARBA" id="ARBA00012856"/>
    </source>
</evidence>
<evidence type="ECO:0000313" key="7">
    <source>
        <dbReference type="EMBL" id="QHU16197.1"/>
    </source>
</evidence>
<dbReference type="PROSITE" id="PS51330">
    <property type="entry name" value="DHFR_2"/>
    <property type="match status" value="1"/>
</dbReference>
<dbReference type="EMBL" id="MN740877">
    <property type="protein sequence ID" value="QHU16197.1"/>
    <property type="molecule type" value="Genomic_DNA"/>
</dbReference>
<dbReference type="PRINTS" id="PR00070">
    <property type="entry name" value="DHFR"/>
</dbReference>
<dbReference type="InterPro" id="IPR012259">
    <property type="entry name" value="DHFR"/>
</dbReference>
<dbReference type="InterPro" id="IPR024072">
    <property type="entry name" value="DHFR-like_dom_sf"/>
</dbReference>
<dbReference type="CDD" id="cd00209">
    <property type="entry name" value="DHFR"/>
    <property type="match status" value="1"/>
</dbReference>
<keyword evidence="4" id="KW-0521">NADP</keyword>
<dbReference type="Pfam" id="PF00186">
    <property type="entry name" value="DHFR_1"/>
    <property type="match status" value="1"/>
</dbReference>
<evidence type="ECO:0000256" key="5">
    <source>
        <dbReference type="ARBA" id="ARBA00023002"/>
    </source>
</evidence>
<dbReference type="GO" id="GO:0005739">
    <property type="term" value="C:mitochondrion"/>
    <property type="evidence" value="ECO:0007669"/>
    <property type="project" value="TreeGrafter"/>
</dbReference>
<keyword evidence="5" id="KW-0560">Oxidoreductase</keyword>
<protein>
    <recommendedName>
        <fullName evidence="2">dihydrofolate reductase</fullName>
        <ecNumber evidence="2">1.5.1.3</ecNumber>
    </recommendedName>
</protein>
<reference evidence="7" key="1">
    <citation type="journal article" date="2020" name="Nature">
        <title>Giant virus diversity and host interactions through global metagenomics.</title>
        <authorList>
            <person name="Schulz F."/>
            <person name="Roux S."/>
            <person name="Paez-Espino D."/>
            <person name="Jungbluth S."/>
            <person name="Walsh D.A."/>
            <person name="Denef V.J."/>
            <person name="McMahon K.D."/>
            <person name="Konstantinidis K.T."/>
            <person name="Eloe-Fadrosh E.A."/>
            <person name="Kyrpides N.C."/>
            <person name="Woyke T."/>
        </authorList>
    </citation>
    <scope>NUCLEOTIDE SEQUENCE</scope>
    <source>
        <strain evidence="7">GVMAG-S-3300011013-78</strain>
    </source>
</reference>
<dbReference type="GO" id="GO:0050661">
    <property type="term" value="F:NADP binding"/>
    <property type="evidence" value="ECO:0007669"/>
    <property type="project" value="InterPro"/>
</dbReference>
<dbReference type="AlphaFoldDB" id="A0A6C0KHD5"/>
<dbReference type="InterPro" id="IPR017925">
    <property type="entry name" value="DHFR_CS"/>
</dbReference>
<evidence type="ECO:0000256" key="3">
    <source>
        <dbReference type="ARBA" id="ARBA00022563"/>
    </source>
</evidence>
<dbReference type="SUPFAM" id="SSF53597">
    <property type="entry name" value="Dihydrofolate reductase-like"/>
    <property type="match status" value="1"/>
</dbReference>
<dbReference type="InterPro" id="IPR001796">
    <property type="entry name" value="DHFR_dom"/>
</dbReference>
<dbReference type="GO" id="GO:0006730">
    <property type="term" value="P:one-carbon metabolic process"/>
    <property type="evidence" value="ECO:0007669"/>
    <property type="project" value="UniProtKB-KW"/>
</dbReference>
<evidence type="ECO:0000259" key="6">
    <source>
        <dbReference type="PROSITE" id="PS51330"/>
    </source>
</evidence>
<dbReference type="GO" id="GO:0046452">
    <property type="term" value="P:dihydrofolate metabolic process"/>
    <property type="evidence" value="ECO:0007669"/>
    <property type="project" value="TreeGrafter"/>
</dbReference>
<comment type="pathway">
    <text evidence="1">Cofactor biosynthesis; tetrahydrofolate biosynthesis; 5,6,7,8-tetrahydrofolate from 7,8-dihydrofolate: step 1/1.</text>
</comment>
<dbReference type="Gene3D" id="3.40.430.10">
    <property type="entry name" value="Dihydrofolate Reductase, subunit A"/>
    <property type="match status" value="1"/>
</dbReference>
<feature type="domain" description="DHFR" evidence="6">
    <location>
        <begin position="1"/>
        <end position="165"/>
    </location>
</feature>
<dbReference type="GO" id="GO:0004146">
    <property type="term" value="F:dihydrofolate reductase activity"/>
    <property type="evidence" value="ECO:0007669"/>
    <property type="project" value="UniProtKB-EC"/>
</dbReference>
<dbReference type="PANTHER" id="PTHR48069">
    <property type="entry name" value="DIHYDROFOLATE REDUCTASE"/>
    <property type="match status" value="1"/>
</dbReference>
<keyword evidence="3" id="KW-0554">One-carbon metabolism</keyword>
<sequence>MNIIVAKCLNGGIGYNNTIPWHCKEDLKRFSKLTKGNGNNAIIMGKNTWLSLPKRPLPGRDNLVISTTLFGPNIFPSIIKLKEYLEKNHYDEIWIIGGEKLYNYFLKTEEVKKIYITTIYKYYTCDVYFPIHLSSHGFHLTYQQISTHEIVDKHGETVRYEIYEK</sequence>